<keyword evidence="1" id="KW-0059">Arsenical resistance</keyword>
<feature type="domain" description="Phosphotyrosine protein phosphatase I" evidence="2">
    <location>
        <begin position="2"/>
        <end position="143"/>
    </location>
</feature>
<protein>
    <submittedName>
        <fullName evidence="3">Arsenate reductase ArsC</fullName>
    </submittedName>
</protein>
<organism evidence="3 4">
    <name type="scientific">Spirosoma aureum</name>
    <dbReference type="NCBI Taxonomy" id="2692134"/>
    <lineage>
        <taxon>Bacteria</taxon>
        <taxon>Pseudomonadati</taxon>
        <taxon>Bacteroidota</taxon>
        <taxon>Cytophagia</taxon>
        <taxon>Cytophagales</taxon>
        <taxon>Cytophagaceae</taxon>
        <taxon>Spirosoma</taxon>
    </lineage>
</organism>
<dbReference type="Pfam" id="PF01451">
    <property type="entry name" value="LMWPc"/>
    <property type="match status" value="1"/>
</dbReference>
<dbReference type="PANTHER" id="PTHR43428">
    <property type="entry name" value="ARSENATE REDUCTASE"/>
    <property type="match status" value="1"/>
</dbReference>
<reference evidence="3 4" key="1">
    <citation type="submission" date="2020-03" db="EMBL/GenBank/DDBJ databases">
        <authorList>
            <person name="Kim M.K."/>
        </authorList>
    </citation>
    <scope>NUCLEOTIDE SEQUENCE [LARGE SCALE GENOMIC DNA]</scope>
    <source>
        <strain evidence="3 4">BT328</strain>
    </source>
</reference>
<proteinExistence type="predicted"/>
<dbReference type="Proteomes" id="UP000501802">
    <property type="component" value="Chromosome"/>
</dbReference>
<dbReference type="RefSeq" id="WP_167210032.1">
    <property type="nucleotide sequence ID" value="NZ_CP050063.1"/>
</dbReference>
<dbReference type="SUPFAM" id="SSF52788">
    <property type="entry name" value="Phosphotyrosine protein phosphatases I"/>
    <property type="match status" value="1"/>
</dbReference>
<dbReference type="CDD" id="cd16345">
    <property type="entry name" value="LMWP_ArsC"/>
    <property type="match status" value="1"/>
</dbReference>
<name>A0A6G9APF4_9BACT</name>
<evidence type="ECO:0000313" key="4">
    <source>
        <dbReference type="Proteomes" id="UP000501802"/>
    </source>
</evidence>
<dbReference type="GO" id="GO:0046685">
    <property type="term" value="P:response to arsenic-containing substance"/>
    <property type="evidence" value="ECO:0007669"/>
    <property type="project" value="UniProtKB-KW"/>
</dbReference>
<evidence type="ECO:0000259" key="2">
    <source>
        <dbReference type="SMART" id="SM00226"/>
    </source>
</evidence>
<accession>A0A6G9APF4</accession>
<dbReference type="KEGG" id="spib:G8759_17140"/>
<dbReference type="InterPro" id="IPR036196">
    <property type="entry name" value="Ptyr_pPase_sf"/>
</dbReference>
<gene>
    <name evidence="3" type="ORF">G8759_17140</name>
</gene>
<dbReference type="EMBL" id="CP050063">
    <property type="protein sequence ID" value="QIP14214.1"/>
    <property type="molecule type" value="Genomic_DNA"/>
</dbReference>
<dbReference type="InterPro" id="IPR023485">
    <property type="entry name" value="Ptyr_pPase"/>
</dbReference>
<evidence type="ECO:0000313" key="3">
    <source>
        <dbReference type="EMBL" id="QIP14214.1"/>
    </source>
</evidence>
<dbReference type="PANTHER" id="PTHR43428:SF1">
    <property type="entry name" value="ARSENATE REDUCTASE"/>
    <property type="match status" value="1"/>
</dbReference>
<keyword evidence="4" id="KW-1185">Reference proteome</keyword>
<dbReference type="SMART" id="SM00226">
    <property type="entry name" value="LMWPc"/>
    <property type="match status" value="1"/>
</dbReference>
<dbReference type="AlphaFoldDB" id="A0A6G9APF4"/>
<sequence>MKRILVLCSGNSARSQIAQAYLHYFADRLKPTEPVEVYSAGIKPKGVNPLAIQVLAEDGIDIAHYTSNPVDDYRHIPFDFVLTVCDKAREQCPFFPAVGQRFHQSFPEPSHMKGQNADAEAKLTAFREVRDMIKNYSQEFISNHIAVNKPASTH</sequence>
<dbReference type="Gene3D" id="3.40.50.2300">
    <property type="match status" value="1"/>
</dbReference>
<evidence type="ECO:0000256" key="1">
    <source>
        <dbReference type="ARBA" id="ARBA00022849"/>
    </source>
</evidence>